<dbReference type="InterPro" id="IPR002126">
    <property type="entry name" value="Cadherin-like_dom"/>
</dbReference>
<dbReference type="GO" id="GO:0005509">
    <property type="term" value="F:calcium ion binding"/>
    <property type="evidence" value="ECO:0007669"/>
    <property type="project" value="UniProtKB-UniRule"/>
</dbReference>
<keyword evidence="4" id="KW-0325">Glycoprotein</keyword>
<sequence length="270" mass="30993">MLETFSNRLGCVGERSLSGRVPVTIRITDVSSRPPKWVQAPKSIAINETIQRNYVVTTLKAISEIPSNKRIFYELLNGNTLDRNKDQHFLLTRRKDDKGDDIAELVVYKPLDYETTPKYNLTIQAKNDLEPQLDETINVVVEVIDQNDEVPLFERSPVLSILEDEPARTIVGQVKAKDSDIDARFRDKTTQEMRVEGKQGQNSLLLTSCLPKIADFEQEAIRDMPKQKKWQLSGWTLDSGQRDLIRYVLAFISKCSCAWNYLFAYRNISH</sequence>
<dbReference type="GO" id="GO:0005886">
    <property type="term" value="C:plasma membrane"/>
    <property type="evidence" value="ECO:0007669"/>
    <property type="project" value="TreeGrafter"/>
</dbReference>
<dbReference type="SMART" id="SM00112">
    <property type="entry name" value="CA"/>
    <property type="match status" value="1"/>
</dbReference>
<reference evidence="7 8" key="1">
    <citation type="journal article" date="2016" name="Nat. Commun.">
        <title>Extremotolerant tardigrade genome and improved radiotolerance of human cultured cells by tardigrade-unique protein.</title>
        <authorList>
            <person name="Hashimoto T."/>
            <person name="Horikawa D.D."/>
            <person name="Saito Y."/>
            <person name="Kuwahara H."/>
            <person name="Kozuka-Hata H."/>
            <person name="Shin-I T."/>
            <person name="Minakuchi Y."/>
            <person name="Ohishi K."/>
            <person name="Motoyama A."/>
            <person name="Aizu T."/>
            <person name="Enomoto A."/>
            <person name="Kondo K."/>
            <person name="Tanaka S."/>
            <person name="Hara Y."/>
            <person name="Koshikawa S."/>
            <person name="Sagara H."/>
            <person name="Miura T."/>
            <person name="Yokobori S."/>
            <person name="Miyagawa K."/>
            <person name="Suzuki Y."/>
            <person name="Kubo T."/>
            <person name="Oyama M."/>
            <person name="Kohara Y."/>
            <person name="Fujiyama A."/>
            <person name="Arakawa K."/>
            <person name="Katayama T."/>
            <person name="Toyoda A."/>
            <person name="Kunieda T."/>
        </authorList>
    </citation>
    <scope>NUCLEOTIDE SEQUENCE [LARGE SCALE GENOMIC DNA]</scope>
    <source>
        <strain evidence="7 8">YOKOZUNA-1</strain>
    </source>
</reference>
<evidence type="ECO:0000256" key="4">
    <source>
        <dbReference type="ARBA" id="ARBA00023180"/>
    </source>
</evidence>
<evidence type="ECO:0000259" key="6">
    <source>
        <dbReference type="PROSITE" id="PS50268"/>
    </source>
</evidence>
<dbReference type="SUPFAM" id="SSF49313">
    <property type="entry name" value="Cadherin-like"/>
    <property type="match status" value="1"/>
</dbReference>
<dbReference type="GO" id="GO:0007156">
    <property type="term" value="P:homophilic cell adhesion via plasma membrane adhesion molecules"/>
    <property type="evidence" value="ECO:0007669"/>
    <property type="project" value="InterPro"/>
</dbReference>
<dbReference type="Pfam" id="PF00028">
    <property type="entry name" value="Cadherin"/>
    <property type="match status" value="1"/>
</dbReference>
<dbReference type="Proteomes" id="UP000186922">
    <property type="component" value="Unassembled WGS sequence"/>
</dbReference>
<dbReference type="InterPro" id="IPR050174">
    <property type="entry name" value="Protocadherin/Cadherin-CA"/>
</dbReference>
<keyword evidence="8" id="KW-1185">Reference proteome</keyword>
<dbReference type="PRINTS" id="PR00205">
    <property type="entry name" value="CADHERIN"/>
</dbReference>
<keyword evidence="2" id="KW-0812">Transmembrane</keyword>
<protein>
    <recommendedName>
        <fullName evidence="6">Cadherin domain-containing protein</fullName>
    </recommendedName>
</protein>
<dbReference type="Gene3D" id="2.60.40.60">
    <property type="entry name" value="Cadherins"/>
    <property type="match status" value="2"/>
</dbReference>
<organism evidence="7 8">
    <name type="scientific">Ramazzottius varieornatus</name>
    <name type="common">Water bear</name>
    <name type="synonym">Tardigrade</name>
    <dbReference type="NCBI Taxonomy" id="947166"/>
    <lineage>
        <taxon>Eukaryota</taxon>
        <taxon>Metazoa</taxon>
        <taxon>Ecdysozoa</taxon>
        <taxon>Tardigrada</taxon>
        <taxon>Eutardigrada</taxon>
        <taxon>Parachela</taxon>
        <taxon>Hypsibioidea</taxon>
        <taxon>Ramazzottiidae</taxon>
        <taxon>Ramazzottius</taxon>
    </lineage>
</organism>
<feature type="domain" description="Cadherin" evidence="6">
    <location>
        <begin position="38"/>
        <end position="153"/>
    </location>
</feature>
<evidence type="ECO:0000256" key="5">
    <source>
        <dbReference type="PROSITE-ProRule" id="PRU00043"/>
    </source>
</evidence>
<accession>A0A1D1W8B5</accession>
<dbReference type="PANTHER" id="PTHR24028:SF328">
    <property type="entry name" value="CADHERIN-3"/>
    <property type="match status" value="1"/>
</dbReference>
<dbReference type="CDD" id="cd11304">
    <property type="entry name" value="Cadherin_repeat"/>
    <property type="match status" value="1"/>
</dbReference>
<dbReference type="OrthoDB" id="6079678at2759"/>
<comment type="subcellular location">
    <subcellularLocation>
        <location evidence="1">Membrane</location>
        <topology evidence="1">Single-pass membrane protein</topology>
    </subcellularLocation>
</comment>
<dbReference type="InterPro" id="IPR015919">
    <property type="entry name" value="Cadherin-like_sf"/>
</dbReference>
<name>A0A1D1W8B5_RAMVA</name>
<evidence type="ECO:0000256" key="2">
    <source>
        <dbReference type="ARBA" id="ARBA00022692"/>
    </source>
</evidence>
<keyword evidence="3" id="KW-0472">Membrane</keyword>
<dbReference type="EMBL" id="BDGG01000024">
    <property type="protein sequence ID" value="GAV09576.1"/>
    <property type="molecule type" value="Genomic_DNA"/>
</dbReference>
<dbReference type="STRING" id="947166.A0A1D1W8B5"/>
<dbReference type="AlphaFoldDB" id="A0A1D1W8B5"/>
<evidence type="ECO:0000256" key="1">
    <source>
        <dbReference type="ARBA" id="ARBA00004167"/>
    </source>
</evidence>
<keyword evidence="3" id="KW-1133">Transmembrane helix</keyword>
<keyword evidence="5" id="KW-0106">Calcium</keyword>
<comment type="caution">
    <text evidence="7">The sequence shown here is derived from an EMBL/GenBank/DDBJ whole genome shotgun (WGS) entry which is preliminary data.</text>
</comment>
<dbReference type="PROSITE" id="PS50268">
    <property type="entry name" value="CADHERIN_2"/>
    <property type="match status" value="1"/>
</dbReference>
<evidence type="ECO:0000313" key="8">
    <source>
        <dbReference type="Proteomes" id="UP000186922"/>
    </source>
</evidence>
<gene>
    <name evidence="7" type="primary">RvY_19084-1</name>
    <name evidence="7" type="synonym">RvY_19084.1</name>
    <name evidence="7" type="ORF">RvY_19084</name>
</gene>
<dbReference type="PANTHER" id="PTHR24028">
    <property type="entry name" value="CADHERIN-87A"/>
    <property type="match status" value="1"/>
</dbReference>
<proteinExistence type="predicted"/>
<evidence type="ECO:0000313" key="7">
    <source>
        <dbReference type="EMBL" id="GAV09576.1"/>
    </source>
</evidence>
<evidence type="ECO:0000256" key="3">
    <source>
        <dbReference type="ARBA" id="ARBA00022989"/>
    </source>
</evidence>